<reference evidence="4" key="2">
    <citation type="submission" date="2015-01" db="EMBL/GenBank/DDBJ databases">
        <title>Evolutionary Origins and Diversification of the Mycorrhizal Mutualists.</title>
        <authorList>
            <consortium name="DOE Joint Genome Institute"/>
            <consortium name="Mycorrhizal Genomics Consortium"/>
            <person name="Kohler A."/>
            <person name="Kuo A."/>
            <person name="Nagy L.G."/>
            <person name="Floudas D."/>
            <person name="Copeland A."/>
            <person name="Barry K.W."/>
            <person name="Cichocki N."/>
            <person name="Veneault-Fourrey C."/>
            <person name="LaButti K."/>
            <person name="Lindquist E.A."/>
            <person name="Lipzen A."/>
            <person name="Lundell T."/>
            <person name="Morin E."/>
            <person name="Murat C."/>
            <person name="Riley R."/>
            <person name="Ohm R."/>
            <person name="Sun H."/>
            <person name="Tunlid A."/>
            <person name="Henrissat B."/>
            <person name="Grigoriev I.V."/>
            <person name="Hibbett D.S."/>
            <person name="Martin F."/>
        </authorList>
    </citation>
    <scope>NUCLEOTIDE SEQUENCE [LARGE SCALE GENOMIC DNA]</scope>
    <source>
        <strain evidence="4">h7</strain>
    </source>
</reference>
<gene>
    <name evidence="3" type="ORF">M413DRAFT_14555</name>
</gene>
<proteinExistence type="predicted"/>
<feature type="domain" description="DUF6532" evidence="2">
    <location>
        <begin position="380"/>
        <end position="581"/>
    </location>
</feature>
<dbReference type="InterPro" id="IPR045341">
    <property type="entry name" value="DUF6532"/>
</dbReference>
<feature type="region of interest" description="Disordered" evidence="1">
    <location>
        <begin position="290"/>
        <end position="324"/>
    </location>
</feature>
<feature type="compositionally biased region" description="Acidic residues" evidence="1">
    <location>
        <begin position="298"/>
        <end position="320"/>
    </location>
</feature>
<evidence type="ECO:0000256" key="1">
    <source>
        <dbReference type="SAM" id="MobiDB-lite"/>
    </source>
</evidence>
<keyword evidence="4" id="KW-1185">Reference proteome</keyword>
<feature type="compositionally biased region" description="Polar residues" evidence="1">
    <location>
        <begin position="17"/>
        <end position="34"/>
    </location>
</feature>
<evidence type="ECO:0000313" key="3">
    <source>
        <dbReference type="EMBL" id="KIM35376.1"/>
    </source>
</evidence>
<sequence length="581" mass="64426">MAPSASQNIVPPRASRKNISATPATRGSTQQATGPASGRPARKSKTDAYTAAPWVGAAPTGNRKCTASTAEPIDQPSKKVKKGSIPSAPSIPIKPTTASRRGQAQSAPRRKPVRVSLDSDDDENDGDEDVLEVNKGLILSCANFPSAPPKPTKSTTVTRQASRRMPARISCDSDVDNDEEPEDMMDIDESSQHRRRRPTTSNDLENGSEIYGSEGDENPDANSIEDDLSEGNDDLTGLNSAALQKKISSERPQWKNHSIEDPARLFDHEHISDEDYQNANIPDAQCREAGTTASEFDGAPDDDQDEDEGMDGMDDIEGDEKDSKKVLRWKSKRHDTAAAKHRDVNHGWPEEAHYTPVLPKARNLSIREQPLPMRKMIRAAVNHISGSILFDSAYPVAEKVQFETYHRDVFVKCAKRLKYYAIVKRIQRDDELVKLCARVINARISNLRTRCKKVTDGKVEGFYQLLAGEEASKRVKSLTDENQDYIYPINSNGVVNTKRPFFHPCIISSIKEFFFTGSHGTLAQKHEARFSSSISTGPEKDELELPIPMVCIVATTNHASLDDWSQGYKRSKSDFRADAYE</sequence>
<dbReference type="STRING" id="686832.A0A0C3BVF3"/>
<organism evidence="3 4">
    <name type="scientific">Hebeloma cylindrosporum</name>
    <dbReference type="NCBI Taxonomy" id="76867"/>
    <lineage>
        <taxon>Eukaryota</taxon>
        <taxon>Fungi</taxon>
        <taxon>Dikarya</taxon>
        <taxon>Basidiomycota</taxon>
        <taxon>Agaricomycotina</taxon>
        <taxon>Agaricomycetes</taxon>
        <taxon>Agaricomycetidae</taxon>
        <taxon>Agaricales</taxon>
        <taxon>Agaricineae</taxon>
        <taxon>Hymenogastraceae</taxon>
        <taxon>Hebeloma</taxon>
    </lineage>
</organism>
<dbReference type="Pfam" id="PF20149">
    <property type="entry name" value="DUF6532"/>
    <property type="match status" value="1"/>
</dbReference>
<feature type="compositionally biased region" description="Acidic residues" evidence="1">
    <location>
        <begin position="214"/>
        <end position="233"/>
    </location>
</feature>
<feature type="compositionally biased region" description="Polar residues" evidence="1">
    <location>
        <begin position="96"/>
        <end position="106"/>
    </location>
</feature>
<name>A0A0C3BVF3_HEBCY</name>
<feature type="region of interest" description="Disordered" evidence="1">
    <location>
        <begin position="1"/>
        <end position="262"/>
    </location>
</feature>
<feature type="compositionally biased region" description="Acidic residues" evidence="1">
    <location>
        <begin position="173"/>
        <end position="189"/>
    </location>
</feature>
<evidence type="ECO:0000313" key="4">
    <source>
        <dbReference type="Proteomes" id="UP000053424"/>
    </source>
</evidence>
<dbReference type="HOGENOM" id="CLU_030045_0_0_1"/>
<accession>A0A0C3BVF3</accession>
<reference evidence="3 4" key="1">
    <citation type="submission" date="2014-04" db="EMBL/GenBank/DDBJ databases">
        <authorList>
            <consortium name="DOE Joint Genome Institute"/>
            <person name="Kuo A."/>
            <person name="Gay G."/>
            <person name="Dore J."/>
            <person name="Kohler A."/>
            <person name="Nagy L.G."/>
            <person name="Floudas D."/>
            <person name="Copeland A."/>
            <person name="Barry K.W."/>
            <person name="Cichocki N."/>
            <person name="Veneault-Fourrey C."/>
            <person name="LaButti K."/>
            <person name="Lindquist E.A."/>
            <person name="Lipzen A."/>
            <person name="Lundell T."/>
            <person name="Morin E."/>
            <person name="Murat C."/>
            <person name="Sun H."/>
            <person name="Tunlid A."/>
            <person name="Henrissat B."/>
            <person name="Grigoriev I.V."/>
            <person name="Hibbett D.S."/>
            <person name="Martin F."/>
            <person name="Nordberg H.P."/>
            <person name="Cantor M.N."/>
            <person name="Hua S.X."/>
        </authorList>
    </citation>
    <scope>NUCLEOTIDE SEQUENCE [LARGE SCALE GENOMIC DNA]</scope>
    <source>
        <strain evidence="4">h7</strain>
    </source>
</reference>
<protein>
    <recommendedName>
        <fullName evidence="2">DUF6532 domain-containing protein</fullName>
    </recommendedName>
</protein>
<feature type="compositionally biased region" description="Basic and acidic residues" evidence="1">
    <location>
        <begin position="247"/>
        <end position="262"/>
    </location>
</feature>
<feature type="compositionally biased region" description="Acidic residues" evidence="1">
    <location>
        <begin position="118"/>
        <end position="131"/>
    </location>
</feature>
<evidence type="ECO:0000259" key="2">
    <source>
        <dbReference type="Pfam" id="PF20149"/>
    </source>
</evidence>
<dbReference type="EMBL" id="KN831821">
    <property type="protein sequence ID" value="KIM35376.1"/>
    <property type="molecule type" value="Genomic_DNA"/>
</dbReference>
<dbReference type="OrthoDB" id="3225557at2759"/>
<dbReference type="Proteomes" id="UP000053424">
    <property type="component" value="Unassembled WGS sequence"/>
</dbReference>
<feature type="compositionally biased region" description="Low complexity" evidence="1">
    <location>
        <begin position="83"/>
        <end position="95"/>
    </location>
</feature>
<dbReference type="AlphaFoldDB" id="A0A0C3BVF3"/>